<dbReference type="EMBL" id="QXQB01000001">
    <property type="protein sequence ID" value="RJX41820.1"/>
    <property type="molecule type" value="Genomic_DNA"/>
</dbReference>
<dbReference type="AlphaFoldDB" id="A0A3A6PN50"/>
<dbReference type="RefSeq" id="WP_120108491.1">
    <property type="nucleotide sequence ID" value="NZ_QXQB01000001.1"/>
</dbReference>
<accession>A0A3A6PN50</accession>
<name>A0A3A6PN50_9BACL</name>
<protein>
    <submittedName>
        <fullName evidence="1">Uncharacterized protein</fullName>
    </submittedName>
</protein>
<reference evidence="1 2" key="1">
    <citation type="submission" date="2018-09" db="EMBL/GenBank/DDBJ databases">
        <title>Paenibacillus aracenensis nov. sp. isolated from a cave in southern Spain.</title>
        <authorList>
            <person name="Jurado V."/>
            <person name="Gutierrez-Patricio S."/>
            <person name="Gonzalez-Pimentel J.L."/>
            <person name="Miller A.Z."/>
            <person name="Laiz L."/>
            <person name="Saiz-Jimenez C."/>
        </authorList>
    </citation>
    <scope>NUCLEOTIDE SEQUENCE [LARGE SCALE GENOMIC DNA]</scope>
    <source>
        <strain evidence="1 2">JCM 19203</strain>
    </source>
</reference>
<keyword evidence="2" id="KW-1185">Reference proteome</keyword>
<comment type="caution">
    <text evidence="1">The sequence shown here is derived from an EMBL/GenBank/DDBJ whole genome shotgun (WGS) entry which is preliminary data.</text>
</comment>
<evidence type="ECO:0000313" key="1">
    <source>
        <dbReference type="EMBL" id="RJX41820.1"/>
    </source>
</evidence>
<evidence type="ECO:0000313" key="2">
    <source>
        <dbReference type="Proteomes" id="UP000267798"/>
    </source>
</evidence>
<sequence>MLIIGHSWHNGCFRCGVCSRNPKLMLPM</sequence>
<dbReference type="Proteomes" id="UP000267798">
    <property type="component" value="Unassembled WGS sequence"/>
</dbReference>
<proteinExistence type="predicted"/>
<gene>
    <name evidence="1" type="ORF">D3P09_03785</name>
</gene>
<organism evidence="1 2">
    <name type="scientific">Paenibacillus pinisoli</name>
    <dbReference type="NCBI Taxonomy" id="1276110"/>
    <lineage>
        <taxon>Bacteria</taxon>
        <taxon>Bacillati</taxon>
        <taxon>Bacillota</taxon>
        <taxon>Bacilli</taxon>
        <taxon>Bacillales</taxon>
        <taxon>Paenibacillaceae</taxon>
        <taxon>Paenibacillus</taxon>
    </lineage>
</organism>